<dbReference type="HAMAP" id="MF_00252">
    <property type="entry name" value="Lys_tRNA_synth_class2"/>
    <property type="match status" value="1"/>
</dbReference>
<dbReference type="EC" id="6.1.1.6" evidence="7"/>
<feature type="domain" description="Aminoacyl-transfer RNA synthetases class-II family profile" evidence="10">
    <location>
        <begin position="218"/>
        <end position="531"/>
    </location>
</feature>
<dbReference type="CDD" id="cd04322">
    <property type="entry name" value="LysRS_N"/>
    <property type="match status" value="1"/>
</dbReference>
<keyword evidence="2 7" id="KW-0479">Metal-binding</keyword>
<evidence type="ECO:0000256" key="8">
    <source>
        <dbReference type="RuleBase" id="RU000336"/>
    </source>
</evidence>
<feature type="binding site" evidence="7">
    <location>
        <position position="451"/>
    </location>
    <ligand>
        <name>Mg(2+)</name>
        <dbReference type="ChEBI" id="CHEBI:18420"/>
        <label>2</label>
    </ligand>
</feature>
<comment type="similarity">
    <text evidence="7">Belongs to the class-II aminoacyl-tRNA synthetase family.</text>
</comment>
<evidence type="ECO:0000256" key="7">
    <source>
        <dbReference type="HAMAP-Rule" id="MF_00252"/>
    </source>
</evidence>
<dbReference type="PROSITE" id="PS50862">
    <property type="entry name" value="AA_TRNA_LIGASE_II"/>
    <property type="match status" value="1"/>
</dbReference>
<evidence type="ECO:0000256" key="4">
    <source>
        <dbReference type="ARBA" id="ARBA00022840"/>
    </source>
</evidence>
<dbReference type="Pfam" id="PF00152">
    <property type="entry name" value="tRNA-synt_2"/>
    <property type="match status" value="1"/>
</dbReference>
<keyword evidence="3 7" id="KW-0547">Nucleotide-binding</keyword>
<dbReference type="InterPro" id="IPR006195">
    <property type="entry name" value="aa-tRNA-synth_II"/>
</dbReference>
<dbReference type="SUPFAM" id="SSF55681">
    <property type="entry name" value="Class II aaRS and biotin synthetases"/>
    <property type="match status" value="1"/>
</dbReference>
<dbReference type="SUPFAM" id="SSF50249">
    <property type="entry name" value="Nucleic acid-binding proteins"/>
    <property type="match status" value="1"/>
</dbReference>
<comment type="catalytic activity">
    <reaction evidence="6 7 8">
        <text>tRNA(Lys) + L-lysine + ATP = L-lysyl-tRNA(Lys) + AMP + diphosphate</text>
        <dbReference type="Rhea" id="RHEA:20792"/>
        <dbReference type="Rhea" id="RHEA-COMP:9696"/>
        <dbReference type="Rhea" id="RHEA-COMP:9697"/>
        <dbReference type="ChEBI" id="CHEBI:30616"/>
        <dbReference type="ChEBI" id="CHEBI:32551"/>
        <dbReference type="ChEBI" id="CHEBI:33019"/>
        <dbReference type="ChEBI" id="CHEBI:78442"/>
        <dbReference type="ChEBI" id="CHEBI:78529"/>
        <dbReference type="ChEBI" id="CHEBI:456215"/>
        <dbReference type="EC" id="6.1.1.6"/>
    </reaction>
</comment>
<comment type="cofactor">
    <cofactor evidence="7 8">
        <name>Mg(2+)</name>
        <dbReference type="ChEBI" id="CHEBI:18420"/>
    </cofactor>
    <text evidence="7 8">Binds 3 Mg(2+) ions per subunit.</text>
</comment>
<feature type="region of interest" description="Disordered" evidence="9">
    <location>
        <begin position="1"/>
        <end position="52"/>
    </location>
</feature>
<dbReference type="InterPro" id="IPR004364">
    <property type="entry name" value="Aa-tRNA-synt_II"/>
</dbReference>
<dbReference type="InterPro" id="IPR044136">
    <property type="entry name" value="Lys-tRNA-ligase_II_N"/>
</dbReference>
<evidence type="ECO:0000313" key="11">
    <source>
        <dbReference type="EMBL" id="BCT74479.1"/>
    </source>
</evidence>
<gene>
    <name evidence="7 11" type="primary">lysS</name>
    <name evidence="11" type="ORF">SCMU_03210</name>
</gene>
<dbReference type="InterPro" id="IPR045864">
    <property type="entry name" value="aa-tRNA-synth_II/BPL/LPL"/>
</dbReference>
<keyword evidence="7" id="KW-0648">Protein biosynthesis</keyword>
<evidence type="ECO:0000259" key="10">
    <source>
        <dbReference type="PROSITE" id="PS50862"/>
    </source>
</evidence>
<dbReference type="NCBIfam" id="TIGR00499">
    <property type="entry name" value="lysS_bact"/>
    <property type="match status" value="1"/>
</dbReference>
<evidence type="ECO:0000256" key="9">
    <source>
        <dbReference type="SAM" id="MobiDB-lite"/>
    </source>
</evidence>
<feature type="binding site" evidence="7">
    <location>
        <position position="451"/>
    </location>
    <ligand>
        <name>Mg(2+)</name>
        <dbReference type="ChEBI" id="CHEBI:18420"/>
        <label>1</label>
    </ligand>
</feature>
<dbReference type="GO" id="GO:0016874">
    <property type="term" value="F:ligase activity"/>
    <property type="evidence" value="ECO:0007669"/>
    <property type="project" value="UniProtKB-KW"/>
</dbReference>
<dbReference type="PANTHER" id="PTHR42918">
    <property type="entry name" value="LYSYL-TRNA SYNTHETASE"/>
    <property type="match status" value="1"/>
</dbReference>
<keyword evidence="4 7" id="KW-0067">ATP-binding</keyword>
<dbReference type="InterPro" id="IPR012340">
    <property type="entry name" value="NA-bd_OB-fold"/>
</dbReference>
<evidence type="ECO:0000313" key="12">
    <source>
        <dbReference type="Proteomes" id="UP001319861"/>
    </source>
</evidence>
<dbReference type="EMBL" id="AP024525">
    <property type="protein sequence ID" value="BCT74479.1"/>
    <property type="molecule type" value="Genomic_DNA"/>
</dbReference>
<name>A0ABM7PQL2_SINCY</name>
<dbReference type="InterPro" id="IPR004365">
    <property type="entry name" value="NA-bd_OB_tRNA"/>
</dbReference>
<comment type="subcellular location">
    <subcellularLocation>
        <location evidence="7">Cytoplasm</location>
    </subcellularLocation>
</comment>
<evidence type="ECO:0000256" key="5">
    <source>
        <dbReference type="ARBA" id="ARBA00023146"/>
    </source>
</evidence>
<evidence type="ECO:0000256" key="6">
    <source>
        <dbReference type="ARBA" id="ARBA00048573"/>
    </source>
</evidence>
<dbReference type="InterPro" id="IPR018149">
    <property type="entry name" value="Lys-tRNA-synth_II_C"/>
</dbReference>
<sequence length="534" mass="59054">MAMGRPRSAGGARGASQAAGLELNAVTAENAAGERPAGKGPAEPADASEQMHIRRDKREKLLANGEAPYPVALPRTHSLTEVRAKYPDLKPDTATGEKVGVVGRVVFIRNTGKLCFATLQEGDGTRLQAMLSLANVGEQRLADWKALVDLGDHVFVSGEVISSRRGELSVMVDEWQMASKALRPMPTLHADLNEETRVRQRYVDLMVREEARKMVYTRSKITKSVRDTLDSHGYVEVETPMLNLIHGGATARPFSTHLNAFDQTMTLRIATELYLKRAVVGGIERVYEIGRVFRNEGVDSTHSPEFTTLECYEAYADQFTMADRMKEIILNVADVVGIRQIETPEGTIDLDGEWKWLGVYPGLSEAVGEEITPDTPLERLLEIGDAHGVKTDPLWTQEKAVIELFGEIVEPTLLNPTFVYDYPPSAQPLARPHREDPRLIEAWDLIIGGMERGTAFSELIDPVIQRERLTEQSRLAAEGDDEAMALDEDFLRALEYGAPPMGGIGLGIDRLVMLFTQAGIRETILFPLLKPEAN</sequence>
<dbReference type="NCBIfam" id="NF001756">
    <property type="entry name" value="PRK00484.1"/>
    <property type="match status" value="1"/>
</dbReference>
<protein>
    <recommendedName>
        <fullName evidence="7">Lysine--tRNA ligase</fullName>
        <ecNumber evidence="7">6.1.1.6</ecNumber>
    </recommendedName>
    <alternativeName>
        <fullName evidence="7">Lysyl-tRNA synthetase</fullName>
        <shortName evidence="7">LysRS</shortName>
    </alternativeName>
</protein>
<dbReference type="PANTHER" id="PTHR42918:SF15">
    <property type="entry name" value="LYSINE--TRNA LIGASE, CHLOROPLASTIC_MITOCHONDRIAL"/>
    <property type="match status" value="1"/>
</dbReference>
<dbReference type="Pfam" id="PF01336">
    <property type="entry name" value="tRNA_anti-codon"/>
    <property type="match status" value="1"/>
</dbReference>
<feature type="binding site" evidence="7">
    <location>
        <position position="444"/>
    </location>
    <ligand>
        <name>Mg(2+)</name>
        <dbReference type="ChEBI" id="CHEBI:18420"/>
        <label>1</label>
    </ligand>
</feature>
<keyword evidence="1 7" id="KW-0436">Ligase</keyword>
<keyword evidence="7" id="KW-0963">Cytoplasm</keyword>
<dbReference type="Proteomes" id="UP001319861">
    <property type="component" value="Chromosome"/>
</dbReference>
<dbReference type="Gene3D" id="2.40.50.140">
    <property type="entry name" value="Nucleic acid-binding proteins"/>
    <property type="match status" value="1"/>
</dbReference>
<keyword evidence="7 8" id="KW-0460">Magnesium</keyword>
<organism evidence="11 12">
    <name type="scientific">Sinomonas cyclohexanicum</name>
    <name type="common">Corynebacterium cyclohexanicum</name>
    <dbReference type="NCBI Taxonomy" id="322009"/>
    <lineage>
        <taxon>Bacteria</taxon>
        <taxon>Bacillati</taxon>
        <taxon>Actinomycetota</taxon>
        <taxon>Actinomycetes</taxon>
        <taxon>Micrococcales</taxon>
        <taxon>Micrococcaceae</taxon>
        <taxon>Sinomonas</taxon>
    </lineage>
</organism>
<evidence type="ECO:0000256" key="3">
    <source>
        <dbReference type="ARBA" id="ARBA00022741"/>
    </source>
</evidence>
<comment type="subunit">
    <text evidence="7">Homodimer.</text>
</comment>
<dbReference type="PRINTS" id="PR00982">
    <property type="entry name" value="TRNASYNTHLYS"/>
</dbReference>
<evidence type="ECO:0000256" key="1">
    <source>
        <dbReference type="ARBA" id="ARBA00022598"/>
    </source>
</evidence>
<evidence type="ECO:0000256" key="2">
    <source>
        <dbReference type="ARBA" id="ARBA00022723"/>
    </source>
</evidence>
<keyword evidence="12" id="KW-1185">Reference proteome</keyword>
<proteinExistence type="inferred from homology"/>
<dbReference type="InterPro" id="IPR002313">
    <property type="entry name" value="Lys-tRNA-ligase_II"/>
</dbReference>
<accession>A0ABM7PQL2</accession>
<reference evidence="11 12" key="1">
    <citation type="journal article" date="2021" name="J. Biosci. Bioeng.">
        <title>Identification and characterization of a chc gene cluster responsible for the aromatization pathway of cyclohexanecarboxylate degradation in Sinomonas cyclohexanicum ATCC 51369.</title>
        <authorList>
            <person name="Yamamoto T."/>
            <person name="Hasegawa Y."/>
            <person name="Lau P.C.K."/>
            <person name="Iwaki H."/>
        </authorList>
    </citation>
    <scope>NUCLEOTIDE SEQUENCE [LARGE SCALE GENOMIC DNA]</scope>
    <source>
        <strain evidence="11 12">ATCC 51369</strain>
    </source>
</reference>
<dbReference type="Gene3D" id="3.30.930.10">
    <property type="entry name" value="Bira Bifunctional Protein, Domain 2"/>
    <property type="match status" value="1"/>
</dbReference>
<feature type="compositionally biased region" description="Low complexity" evidence="9">
    <location>
        <begin position="1"/>
        <end position="20"/>
    </location>
</feature>
<keyword evidence="5 7" id="KW-0030">Aminoacyl-tRNA synthetase</keyword>